<keyword evidence="2" id="KW-0804">Transcription</keyword>
<keyword evidence="1" id="KW-0805">Transcription regulation</keyword>
<dbReference type="AlphaFoldDB" id="A0A975L9I3"/>
<dbReference type="KEGG" id="nec:KGD82_26690"/>
<sequence>MAVEPSDDHERLPCGTSADTLLDHLRAGTVTDHERTCPHCRAAAEEFRPLLSALGAALDDDRQVTAPPGLLDDVMSVVRAEGRSRSTIRLPRTGGDGAPGDTRVRHSAVSAMLRARVDPAGGLLLGRCRIEETSEGLVVAATARVLTGTVIPEATASARRDMSTFVEDRLGLRVARIDIDVTDVIDLP</sequence>
<accession>A0A975L9I3</accession>
<evidence type="ECO:0000256" key="1">
    <source>
        <dbReference type="ARBA" id="ARBA00023015"/>
    </source>
</evidence>
<evidence type="ECO:0000313" key="4">
    <source>
        <dbReference type="Proteomes" id="UP000682416"/>
    </source>
</evidence>
<dbReference type="InterPro" id="IPR041916">
    <property type="entry name" value="Anti_sigma_zinc_sf"/>
</dbReference>
<organism evidence="3 4">
    <name type="scientific">Nocardiopsis eucommiae</name>
    <dbReference type="NCBI Taxonomy" id="2831970"/>
    <lineage>
        <taxon>Bacteria</taxon>
        <taxon>Bacillati</taxon>
        <taxon>Actinomycetota</taxon>
        <taxon>Actinomycetes</taxon>
        <taxon>Streptosporangiales</taxon>
        <taxon>Nocardiopsidaceae</taxon>
        <taxon>Nocardiopsis</taxon>
    </lineage>
</organism>
<gene>
    <name evidence="3" type="ORF">KGD82_26690</name>
</gene>
<evidence type="ECO:0000256" key="2">
    <source>
        <dbReference type="ARBA" id="ARBA00023163"/>
    </source>
</evidence>
<name>A0A975L9I3_9ACTN</name>
<reference evidence="3" key="1">
    <citation type="submission" date="2021-05" db="EMBL/GenBank/DDBJ databases">
        <authorList>
            <person name="Kaiqin L."/>
            <person name="Jian G."/>
        </authorList>
    </citation>
    <scope>NUCLEOTIDE SEQUENCE</scope>
    <source>
        <strain evidence="3">HDS5</strain>
    </source>
</reference>
<dbReference type="Proteomes" id="UP000682416">
    <property type="component" value="Chromosome"/>
</dbReference>
<evidence type="ECO:0008006" key="5">
    <source>
        <dbReference type="Google" id="ProtNLM"/>
    </source>
</evidence>
<proteinExistence type="predicted"/>
<dbReference type="Gene3D" id="1.10.10.1320">
    <property type="entry name" value="Anti-sigma factor, zinc-finger domain"/>
    <property type="match status" value="1"/>
</dbReference>
<dbReference type="EMBL" id="CP074402">
    <property type="protein sequence ID" value="QVJ01515.1"/>
    <property type="molecule type" value="Genomic_DNA"/>
</dbReference>
<protein>
    <recommendedName>
        <fullName evidence="5">Asp23/Gls24 family envelope stress response protein</fullName>
    </recommendedName>
</protein>
<evidence type="ECO:0000313" key="3">
    <source>
        <dbReference type="EMBL" id="QVJ01515.1"/>
    </source>
</evidence>
<keyword evidence="4" id="KW-1185">Reference proteome</keyword>